<dbReference type="SMART" id="SM00419">
    <property type="entry name" value="HTH_CRP"/>
    <property type="match status" value="1"/>
</dbReference>
<dbReference type="PROSITE" id="PS51063">
    <property type="entry name" value="HTH_CRP_2"/>
    <property type="match status" value="1"/>
</dbReference>
<dbReference type="InterPro" id="IPR000595">
    <property type="entry name" value="cNMP-bd_dom"/>
</dbReference>
<dbReference type="PANTHER" id="PTHR24567">
    <property type="entry name" value="CRP FAMILY TRANSCRIPTIONAL REGULATORY PROTEIN"/>
    <property type="match status" value="1"/>
</dbReference>
<dbReference type="Pfam" id="PF13545">
    <property type="entry name" value="HTH_Crp_2"/>
    <property type="match status" value="1"/>
</dbReference>
<keyword evidence="1" id="KW-0805">Transcription regulation</keyword>
<dbReference type="InterPro" id="IPR018490">
    <property type="entry name" value="cNMP-bd_dom_sf"/>
</dbReference>
<dbReference type="InterPro" id="IPR012318">
    <property type="entry name" value="HTH_CRP"/>
</dbReference>
<keyword evidence="7" id="KW-1185">Reference proteome</keyword>
<keyword evidence="2" id="KW-0238">DNA-binding</keyword>
<dbReference type="InterPro" id="IPR014710">
    <property type="entry name" value="RmlC-like_jellyroll"/>
</dbReference>
<dbReference type="PROSITE" id="PS50042">
    <property type="entry name" value="CNMP_BINDING_3"/>
    <property type="match status" value="1"/>
</dbReference>
<dbReference type="RefSeq" id="WP_214295998.1">
    <property type="nucleotide sequence ID" value="NZ_JAHDYS010000001.1"/>
</dbReference>
<feature type="domain" description="Cyclic nucleotide-binding" evidence="4">
    <location>
        <begin position="16"/>
        <end position="136"/>
    </location>
</feature>
<dbReference type="EMBL" id="JAHDYS010000001">
    <property type="protein sequence ID" value="MBT1070288.1"/>
    <property type="molecule type" value="Genomic_DNA"/>
</dbReference>
<dbReference type="InterPro" id="IPR036390">
    <property type="entry name" value="WH_DNA-bd_sf"/>
</dbReference>
<dbReference type="InterPro" id="IPR036388">
    <property type="entry name" value="WH-like_DNA-bd_sf"/>
</dbReference>
<protein>
    <submittedName>
        <fullName evidence="6">Crp/Fnr family transcriptional regulator</fullName>
    </submittedName>
</protein>
<dbReference type="PANTHER" id="PTHR24567:SF68">
    <property type="entry name" value="DNA-BINDING TRANSCRIPTIONAL DUAL REGULATOR CRP"/>
    <property type="match status" value="1"/>
</dbReference>
<dbReference type="InterPro" id="IPR050397">
    <property type="entry name" value="Env_Response_Regulators"/>
</dbReference>
<comment type="caution">
    <text evidence="6">The sequence shown here is derived from an EMBL/GenBank/DDBJ whole genome shotgun (WGS) entry which is preliminary data.</text>
</comment>
<evidence type="ECO:0000256" key="1">
    <source>
        <dbReference type="ARBA" id="ARBA00023015"/>
    </source>
</evidence>
<accession>A0ABS5U3P1</accession>
<organism evidence="6 7">
    <name type="scientific">Pelotalea chapellei</name>
    <dbReference type="NCBI Taxonomy" id="44671"/>
    <lineage>
        <taxon>Bacteria</taxon>
        <taxon>Pseudomonadati</taxon>
        <taxon>Thermodesulfobacteriota</taxon>
        <taxon>Desulfuromonadia</taxon>
        <taxon>Geobacterales</taxon>
        <taxon>Geobacteraceae</taxon>
        <taxon>Pelotalea</taxon>
    </lineage>
</organism>
<name>A0ABS5U3P1_9BACT</name>
<reference evidence="6 7" key="1">
    <citation type="submission" date="2021-05" db="EMBL/GenBank/DDBJ databases">
        <title>The draft genome of Geobacter chapellei DSM 13688.</title>
        <authorList>
            <person name="Xu Z."/>
            <person name="Masuda Y."/>
            <person name="Itoh H."/>
            <person name="Senoo K."/>
        </authorList>
    </citation>
    <scope>NUCLEOTIDE SEQUENCE [LARGE SCALE GENOMIC DNA]</scope>
    <source>
        <strain evidence="6 7">DSM 13688</strain>
    </source>
</reference>
<dbReference type="Pfam" id="PF00027">
    <property type="entry name" value="cNMP_binding"/>
    <property type="match status" value="1"/>
</dbReference>
<evidence type="ECO:0000256" key="3">
    <source>
        <dbReference type="ARBA" id="ARBA00023163"/>
    </source>
</evidence>
<dbReference type="SUPFAM" id="SSF46785">
    <property type="entry name" value="Winged helix' DNA-binding domain"/>
    <property type="match status" value="1"/>
</dbReference>
<dbReference type="Gene3D" id="2.60.120.10">
    <property type="entry name" value="Jelly Rolls"/>
    <property type="match status" value="1"/>
</dbReference>
<dbReference type="CDD" id="cd00038">
    <property type="entry name" value="CAP_ED"/>
    <property type="match status" value="1"/>
</dbReference>
<evidence type="ECO:0000313" key="7">
    <source>
        <dbReference type="Proteomes" id="UP000784128"/>
    </source>
</evidence>
<gene>
    <name evidence="6" type="ORF">KJB30_00675</name>
</gene>
<proteinExistence type="predicted"/>
<evidence type="ECO:0000313" key="6">
    <source>
        <dbReference type="EMBL" id="MBT1070288.1"/>
    </source>
</evidence>
<dbReference type="SUPFAM" id="SSF51206">
    <property type="entry name" value="cAMP-binding domain-like"/>
    <property type="match status" value="1"/>
</dbReference>
<dbReference type="Gene3D" id="1.10.10.10">
    <property type="entry name" value="Winged helix-like DNA-binding domain superfamily/Winged helix DNA-binding domain"/>
    <property type="match status" value="1"/>
</dbReference>
<dbReference type="Proteomes" id="UP000784128">
    <property type="component" value="Unassembled WGS sequence"/>
</dbReference>
<feature type="domain" description="HTH crp-type" evidence="5">
    <location>
        <begin position="150"/>
        <end position="224"/>
    </location>
</feature>
<dbReference type="PRINTS" id="PR00034">
    <property type="entry name" value="HTHCRP"/>
</dbReference>
<dbReference type="CDD" id="cd00092">
    <property type="entry name" value="HTH_CRP"/>
    <property type="match status" value="1"/>
</dbReference>
<sequence>MRQHIHDESIIRHVPFFSSLSNDETVQVEQLIRKKSFTKDQIVLQEEETSHYMYLVYSGKVRVVKMTEEGREQIITIHRKNDFFGEMALLDGKTAPATIIAHEDAVIGLLSKEDFERHLLSNELINRKIITLLCGRLREAWAMIKILGFDSAEQRLMAVLDRLQELNGIMDDGGVIINVKLTHQQLANYTSVTRETITRMLKRFEKEGVIEITSNRSILLTKQFYLKLKQMR</sequence>
<evidence type="ECO:0000259" key="4">
    <source>
        <dbReference type="PROSITE" id="PS50042"/>
    </source>
</evidence>
<evidence type="ECO:0000259" key="5">
    <source>
        <dbReference type="PROSITE" id="PS51063"/>
    </source>
</evidence>
<dbReference type="SMART" id="SM00100">
    <property type="entry name" value="cNMP"/>
    <property type="match status" value="1"/>
</dbReference>
<keyword evidence="3" id="KW-0804">Transcription</keyword>
<evidence type="ECO:0000256" key="2">
    <source>
        <dbReference type="ARBA" id="ARBA00023125"/>
    </source>
</evidence>